<dbReference type="AlphaFoldDB" id="N6UDM0"/>
<organism evidence="1 2">
    <name type="scientific">Rhizobium freirei PRF 81</name>
    <dbReference type="NCBI Taxonomy" id="363754"/>
    <lineage>
        <taxon>Bacteria</taxon>
        <taxon>Pseudomonadati</taxon>
        <taxon>Pseudomonadota</taxon>
        <taxon>Alphaproteobacteria</taxon>
        <taxon>Hyphomicrobiales</taxon>
        <taxon>Rhizobiaceae</taxon>
        <taxon>Rhizobium/Agrobacterium group</taxon>
        <taxon>Rhizobium</taxon>
    </lineage>
</organism>
<proteinExistence type="predicted"/>
<dbReference type="STRING" id="363754.RHSP_61396"/>
<sequence length="98" mass="10941">MNIENHEPAMPTLDTLQKGQQYFVIIVMGPKRPLGVIRWKPVFPDLQSPGLFGREVDRSVATPVDVDFKTGSMENDPVRNVAGDEPRKWVLLAKALIG</sequence>
<gene>
    <name evidence="1" type="ORF">RHSP_61396</name>
</gene>
<comment type="caution">
    <text evidence="1">The sequence shown here is derived from an EMBL/GenBank/DDBJ whole genome shotgun (WGS) entry which is preliminary data.</text>
</comment>
<evidence type="ECO:0000313" key="1">
    <source>
        <dbReference type="EMBL" id="ENN88263.1"/>
    </source>
</evidence>
<reference evidence="1 2" key="1">
    <citation type="journal article" date="2012" name="BMC Genomics">
        <title>Genomic basis of broad host range and environmental adaptability of Rhizobium tropici CIAT 899 and Rhizobium sp. PRF 81 which are used in inoculants for common bean (Phaseolus vulgaris L.).</title>
        <authorList>
            <person name="Ormeno-Orrillo E."/>
            <person name="Menna P."/>
            <person name="Almeida L.G."/>
            <person name="Ollero F.J."/>
            <person name="Nicolas M.F."/>
            <person name="Pains Rodrigues E."/>
            <person name="Shigueyoshi Nakatani A."/>
            <person name="Silva Batista J.S."/>
            <person name="Oliveira Chueire L.M."/>
            <person name="Souza R.C."/>
            <person name="Ribeiro Vasconcelos A.T."/>
            <person name="Megias M."/>
            <person name="Hungria M."/>
            <person name="Martinez-Romero E."/>
        </authorList>
    </citation>
    <scope>NUCLEOTIDE SEQUENCE [LARGE SCALE GENOMIC DNA]</scope>
    <source>
        <strain evidence="1 2">PRF 81</strain>
    </source>
</reference>
<keyword evidence="2" id="KW-1185">Reference proteome</keyword>
<dbReference type="Proteomes" id="UP000012429">
    <property type="component" value="Unassembled WGS sequence"/>
</dbReference>
<evidence type="ECO:0000313" key="2">
    <source>
        <dbReference type="Proteomes" id="UP000012429"/>
    </source>
</evidence>
<protein>
    <submittedName>
        <fullName evidence="1">Uncharacterized protein</fullName>
    </submittedName>
</protein>
<name>N6UDM0_9HYPH</name>
<accession>N6UDM0</accession>
<dbReference type="EMBL" id="AQHN01000036">
    <property type="protein sequence ID" value="ENN88263.1"/>
    <property type="molecule type" value="Genomic_DNA"/>
</dbReference>